<reference evidence="2 3" key="1">
    <citation type="submission" date="2023-07" db="EMBL/GenBank/DDBJ databases">
        <title>Genomic Encyclopedia of Type Strains, Phase IV (KMG-IV): sequencing the most valuable type-strain genomes for metagenomic binning, comparative biology and taxonomic classification.</title>
        <authorList>
            <person name="Goeker M."/>
        </authorList>
    </citation>
    <scope>NUCLEOTIDE SEQUENCE [LARGE SCALE GENOMIC DNA]</scope>
    <source>
        <strain evidence="2 3">NIO-1023</strain>
    </source>
</reference>
<proteinExistence type="predicted"/>
<evidence type="ECO:0000313" key="2">
    <source>
        <dbReference type="EMBL" id="MDP9763337.1"/>
    </source>
</evidence>
<organism evidence="2 3">
    <name type="scientific">Deinococcus enclensis</name>
    <dbReference type="NCBI Taxonomy" id="1049582"/>
    <lineage>
        <taxon>Bacteria</taxon>
        <taxon>Thermotogati</taxon>
        <taxon>Deinococcota</taxon>
        <taxon>Deinococci</taxon>
        <taxon>Deinococcales</taxon>
        <taxon>Deinococcaceae</taxon>
        <taxon>Deinococcus</taxon>
    </lineage>
</organism>
<evidence type="ECO:0000313" key="3">
    <source>
        <dbReference type="Proteomes" id="UP001232163"/>
    </source>
</evidence>
<dbReference type="RefSeq" id="WP_022801469.1">
    <property type="nucleotide sequence ID" value="NZ_JAURUR010000001.1"/>
</dbReference>
<dbReference type="EMBL" id="JAURUR010000001">
    <property type="protein sequence ID" value="MDP9763337.1"/>
    <property type="molecule type" value="Genomic_DNA"/>
</dbReference>
<keyword evidence="1" id="KW-0812">Transmembrane</keyword>
<gene>
    <name evidence="2" type="ORF">QO006_000750</name>
</gene>
<sequence length="145" mass="16542">MVRQLGWMLGLIWLWTASFALAVGLGALVVYRGQRQIVHQWTSPDGMSTANLWESQPGWTVPFVPFQPVGTGSYQLVLGQDPSGSYGHYIELAGLAHYLGEYSTQQELRRFWESSTLTWRREGLRLRTLHGHELFVPSRYYLGGR</sequence>
<keyword evidence="1" id="KW-0472">Membrane</keyword>
<keyword evidence="1" id="KW-1133">Transmembrane helix</keyword>
<evidence type="ECO:0000256" key="1">
    <source>
        <dbReference type="SAM" id="Phobius"/>
    </source>
</evidence>
<accession>A0ABT9M9T2</accession>
<protein>
    <submittedName>
        <fullName evidence="2">Uncharacterized protein</fullName>
    </submittedName>
</protein>
<dbReference type="Proteomes" id="UP001232163">
    <property type="component" value="Unassembled WGS sequence"/>
</dbReference>
<name>A0ABT9M9T2_9DEIO</name>
<keyword evidence="3" id="KW-1185">Reference proteome</keyword>
<comment type="caution">
    <text evidence="2">The sequence shown here is derived from an EMBL/GenBank/DDBJ whole genome shotgun (WGS) entry which is preliminary data.</text>
</comment>
<feature type="transmembrane region" description="Helical" evidence="1">
    <location>
        <begin position="12"/>
        <end position="31"/>
    </location>
</feature>